<sequence length="525" mass="59962">MADLKKGSAEETNPISAIYDKEVYAASAEPSTSAGYLPVLKRVNSMMYSHLSKRYPKLPEHRRTWKFLTHLGQQRSVKIFCCGRTAGNKENLGHGLYIQYCISVTNDDEIQFVSTQKKTKKVQKSIGCYATISTSWEVIQIIRSGEHVESCTKPDKLKQWVFVRFKQIYYELGSSVSTSLKTAGQFPARINEKVEMLMALAFLVVQLVSAGFEILNVGASGQIETLFEYLQQKWLMNLKHTNLEDKQWVFQGVKRRFRSAMHTNSNVNAVLKFALHAHNCIPYSNILHKIGKYNLKRGAAKEKKLILQIYTSSISANLELPVGFQYTEKKFESYLNILSGVFDSCFKITPEWYQQMFTIHVFLEQMMMKFNLYPLKKKPKKKSIGCYATISTSWEVIQIIRSGEHVESCTKPDKLKQWVFVRFKQIYYELGSSVSTSLKTAGQFPARINEKVEMLMALAFLVVQLVSAGFEILNVGASGQIETLFEYLQQKWLMNSYLNILSGVLIAALKLLLNGTSRCSPFMFF</sequence>
<dbReference type="OrthoDB" id="10437284at2759"/>
<keyword evidence="1" id="KW-0812">Transmembrane</keyword>
<name>A0A0V0TDS3_9BILA</name>
<keyword evidence="3" id="KW-1185">Reference proteome</keyword>
<feature type="transmembrane region" description="Helical" evidence="1">
    <location>
        <begin position="496"/>
        <end position="513"/>
    </location>
</feature>
<accession>A0A0V0TDS3</accession>
<dbReference type="AlphaFoldDB" id="A0A0V0TDS3"/>
<keyword evidence="1" id="KW-0472">Membrane</keyword>
<keyword evidence="1" id="KW-1133">Transmembrane helix</keyword>
<reference evidence="2 3" key="1">
    <citation type="submission" date="2015-01" db="EMBL/GenBank/DDBJ databases">
        <title>Evolution of Trichinella species and genotypes.</title>
        <authorList>
            <person name="Korhonen P.K."/>
            <person name="Edoardo P."/>
            <person name="Giuseppe L.R."/>
            <person name="Gasser R.B."/>
        </authorList>
    </citation>
    <scope>NUCLEOTIDE SEQUENCE [LARGE SCALE GENOMIC DNA]</scope>
    <source>
        <strain evidence="2">ISS417</strain>
    </source>
</reference>
<evidence type="ECO:0000313" key="2">
    <source>
        <dbReference type="EMBL" id="KRX37167.1"/>
    </source>
</evidence>
<dbReference type="Proteomes" id="UP000055048">
    <property type="component" value="Unassembled WGS sequence"/>
</dbReference>
<proteinExistence type="predicted"/>
<evidence type="ECO:0000256" key="1">
    <source>
        <dbReference type="SAM" id="Phobius"/>
    </source>
</evidence>
<evidence type="ECO:0000313" key="3">
    <source>
        <dbReference type="Proteomes" id="UP000055048"/>
    </source>
</evidence>
<comment type="caution">
    <text evidence="2">The sequence shown here is derived from an EMBL/GenBank/DDBJ whole genome shotgun (WGS) entry which is preliminary data.</text>
</comment>
<feature type="transmembrane region" description="Helical" evidence="1">
    <location>
        <begin position="455"/>
        <end position="476"/>
    </location>
</feature>
<dbReference type="EMBL" id="JYDJ01000323">
    <property type="protein sequence ID" value="KRX37167.1"/>
    <property type="molecule type" value="Genomic_DNA"/>
</dbReference>
<organism evidence="2 3">
    <name type="scientific">Trichinella murrelli</name>
    <dbReference type="NCBI Taxonomy" id="144512"/>
    <lineage>
        <taxon>Eukaryota</taxon>
        <taxon>Metazoa</taxon>
        <taxon>Ecdysozoa</taxon>
        <taxon>Nematoda</taxon>
        <taxon>Enoplea</taxon>
        <taxon>Dorylaimia</taxon>
        <taxon>Trichinellida</taxon>
        <taxon>Trichinellidae</taxon>
        <taxon>Trichinella</taxon>
    </lineage>
</organism>
<gene>
    <name evidence="2" type="ORF">T05_9493</name>
</gene>
<protein>
    <submittedName>
        <fullName evidence="2">Uncharacterized protein</fullName>
    </submittedName>
</protein>